<feature type="region of interest" description="Disordered" evidence="1">
    <location>
        <begin position="48"/>
        <end position="80"/>
    </location>
</feature>
<feature type="region of interest" description="Disordered" evidence="1">
    <location>
        <begin position="144"/>
        <end position="173"/>
    </location>
</feature>
<evidence type="ECO:0000313" key="3">
    <source>
        <dbReference type="Proteomes" id="UP000249799"/>
    </source>
</evidence>
<dbReference type="Proteomes" id="UP000249799">
    <property type="component" value="Chromosome"/>
</dbReference>
<feature type="compositionally biased region" description="Basic and acidic residues" evidence="1">
    <location>
        <begin position="58"/>
        <end position="80"/>
    </location>
</feature>
<dbReference type="AlphaFoldDB" id="A0A2Z4FJ14"/>
<dbReference type="OrthoDB" id="5526085at2"/>
<proteinExistence type="predicted"/>
<evidence type="ECO:0000313" key="2">
    <source>
        <dbReference type="EMBL" id="AWV88668.1"/>
    </source>
</evidence>
<dbReference type="EMBL" id="CP030032">
    <property type="protein sequence ID" value="AWV88668.1"/>
    <property type="molecule type" value="Genomic_DNA"/>
</dbReference>
<sequence>MIFEFIFHQQQNTKEFTMKFCTRAILFLSLSLSLVTFGCDKKEAEEPATTEAAVENVDEAKPEAQGAEKAEAPAEKAPEKLAKVELTATGTKFDPPIKVEQLPAGAWYCDMGTVHWASLENPKDGRCPECNMKLKQYDPDALAAQKKQAVEPHGHAHDDEHGHAHDDEHGHAH</sequence>
<name>A0A2Z4FJ14_9DELT</name>
<protein>
    <submittedName>
        <fullName evidence="2">Uncharacterized protein</fullName>
    </submittedName>
</protein>
<gene>
    <name evidence="2" type="ORF">DN745_04670</name>
</gene>
<organism evidence="2 3">
    <name type="scientific">Bradymonas sediminis</name>
    <dbReference type="NCBI Taxonomy" id="1548548"/>
    <lineage>
        <taxon>Bacteria</taxon>
        <taxon>Deltaproteobacteria</taxon>
        <taxon>Bradymonadales</taxon>
        <taxon>Bradymonadaceae</taxon>
        <taxon>Bradymonas</taxon>
    </lineage>
</organism>
<dbReference type="KEGG" id="bsed:DN745_04670"/>
<reference evidence="2 3" key="1">
    <citation type="submission" date="2018-06" db="EMBL/GenBank/DDBJ databases">
        <title>Lujinxingia sediminis gen. nov. sp. nov., a new facultative anaerobic member of the class Deltaproteobacteria, and proposal of Lujinxingaceae fam. nov.</title>
        <authorList>
            <person name="Guo L.-Y."/>
            <person name="Li C.-M."/>
            <person name="Wang S."/>
            <person name="Du Z.-J."/>
        </authorList>
    </citation>
    <scope>NUCLEOTIDE SEQUENCE [LARGE SCALE GENOMIC DNA]</scope>
    <source>
        <strain evidence="2 3">FA350</strain>
    </source>
</reference>
<evidence type="ECO:0000256" key="1">
    <source>
        <dbReference type="SAM" id="MobiDB-lite"/>
    </source>
</evidence>
<feature type="compositionally biased region" description="Basic and acidic residues" evidence="1">
    <location>
        <begin position="148"/>
        <end position="173"/>
    </location>
</feature>
<keyword evidence="3" id="KW-1185">Reference proteome</keyword>
<accession>A0A2Z4FJ14</accession>